<gene>
    <name evidence="3" type="ORF">OF122_14340</name>
</gene>
<sequence>MLSKLFKHHFSPNRLQRVRDFVFAEQAILIGIGLAAALVFAFIEIADEVSEGETHEIDIAILEMFRAPGDPSQMTGPFWFQEAVRDITALGSFSVLTLVVSSVVIYLLLTRRAGAALLVAGAVISGALLSDLLKDFFDRPRPEFSAVAHELSASFPSGHSMISAVTYLTLGALLAQLSERWREKVFFFGVAIVLTALVGVSRVLLGVHYPSDVVAGWSLGAAWAFAATAFASILRRRGTI</sequence>
<evidence type="ECO:0000313" key="4">
    <source>
        <dbReference type="Proteomes" id="UP001163882"/>
    </source>
</evidence>
<dbReference type="SMART" id="SM00014">
    <property type="entry name" value="acidPPc"/>
    <property type="match status" value="1"/>
</dbReference>
<dbReference type="Pfam" id="PF01569">
    <property type="entry name" value="PAP2"/>
    <property type="match status" value="1"/>
</dbReference>
<keyword evidence="1" id="KW-0812">Transmembrane</keyword>
<evidence type="ECO:0000259" key="2">
    <source>
        <dbReference type="SMART" id="SM00014"/>
    </source>
</evidence>
<dbReference type="PANTHER" id="PTHR14969">
    <property type="entry name" value="SPHINGOSINE-1-PHOSPHATE PHOSPHOHYDROLASE"/>
    <property type="match status" value="1"/>
</dbReference>
<keyword evidence="4" id="KW-1185">Reference proteome</keyword>
<proteinExistence type="predicted"/>
<keyword evidence="1" id="KW-0472">Membrane</keyword>
<keyword evidence="1" id="KW-1133">Transmembrane helix</keyword>
<dbReference type="Proteomes" id="UP001163882">
    <property type="component" value="Chromosome"/>
</dbReference>
<dbReference type="RefSeq" id="WP_264224873.1">
    <property type="nucleotide sequence ID" value="NZ_CP107716.1"/>
</dbReference>
<accession>A0ABY6IKV3</accession>
<evidence type="ECO:0000313" key="3">
    <source>
        <dbReference type="EMBL" id="UYQ71218.1"/>
    </source>
</evidence>
<feature type="transmembrane region" description="Helical" evidence="1">
    <location>
        <begin position="215"/>
        <end position="234"/>
    </location>
</feature>
<feature type="transmembrane region" description="Helical" evidence="1">
    <location>
        <begin position="21"/>
        <end position="43"/>
    </location>
</feature>
<feature type="transmembrane region" description="Helical" evidence="1">
    <location>
        <begin position="115"/>
        <end position="133"/>
    </location>
</feature>
<feature type="transmembrane region" description="Helical" evidence="1">
    <location>
        <begin position="153"/>
        <end position="174"/>
    </location>
</feature>
<feature type="transmembrane region" description="Helical" evidence="1">
    <location>
        <begin position="87"/>
        <end position="108"/>
    </location>
</feature>
<dbReference type="EMBL" id="CP107716">
    <property type="protein sequence ID" value="UYQ71218.1"/>
    <property type="molecule type" value="Genomic_DNA"/>
</dbReference>
<dbReference type="Gene3D" id="1.20.144.10">
    <property type="entry name" value="Phosphatidic acid phosphatase type 2/haloperoxidase"/>
    <property type="match status" value="2"/>
</dbReference>
<dbReference type="InterPro" id="IPR000326">
    <property type="entry name" value="PAP2/HPO"/>
</dbReference>
<name>A0ABY6IKV3_9HYPH</name>
<dbReference type="PANTHER" id="PTHR14969:SF13">
    <property type="entry name" value="AT30094P"/>
    <property type="match status" value="1"/>
</dbReference>
<feature type="transmembrane region" description="Helical" evidence="1">
    <location>
        <begin position="186"/>
        <end position="209"/>
    </location>
</feature>
<organism evidence="3 4">
    <name type="scientific">Pelagibacterium flavum</name>
    <dbReference type="NCBI Taxonomy" id="2984530"/>
    <lineage>
        <taxon>Bacteria</taxon>
        <taxon>Pseudomonadati</taxon>
        <taxon>Pseudomonadota</taxon>
        <taxon>Alphaproteobacteria</taxon>
        <taxon>Hyphomicrobiales</taxon>
        <taxon>Devosiaceae</taxon>
        <taxon>Pelagibacterium</taxon>
    </lineage>
</organism>
<dbReference type="SUPFAM" id="SSF48317">
    <property type="entry name" value="Acid phosphatase/Vanadium-dependent haloperoxidase"/>
    <property type="match status" value="1"/>
</dbReference>
<dbReference type="InterPro" id="IPR036938">
    <property type="entry name" value="PAP2/HPO_sf"/>
</dbReference>
<protein>
    <submittedName>
        <fullName evidence="3">Phosphatase PAP2 family protein</fullName>
    </submittedName>
</protein>
<dbReference type="CDD" id="cd03392">
    <property type="entry name" value="PAP2_like_2"/>
    <property type="match status" value="1"/>
</dbReference>
<feature type="domain" description="Phosphatidic acid phosphatase type 2/haloperoxidase" evidence="2">
    <location>
        <begin position="115"/>
        <end position="228"/>
    </location>
</feature>
<reference evidence="3" key="1">
    <citation type="submission" date="2022-10" db="EMBL/GenBank/DDBJ databases">
        <title>YIM 151497 complete genome.</title>
        <authorList>
            <person name="Chen X."/>
        </authorList>
    </citation>
    <scope>NUCLEOTIDE SEQUENCE</scope>
    <source>
        <strain evidence="3">YIM 151497</strain>
    </source>
</reference>
<evidence type="ECO:0000256" key="1">
    <source>
        <dbReference type="SAM" id="Phobius"/>
    </source>
</evidence>